<accession>L7KQ22</accession>
<evidence type="ECO:0000313" key="4">
    <source>
        <dbReference type="Proteomes" id="UP000010988"/>
    </source>
</evidence>
<dbReference type="GO" id="GO:0016747">
    <property type="term" value="F:acyltransferase activity, transferring groups other than amino-acyl groups"/>
    <property type="evidence" value="ECO:0007669"/>
    <property type="project" value="InterPro"/>
</dbReference>
<dbReference type="InterPro" id="IPR002656">
    <property type="entry name" value="Acyl_transf_3_dom"/>
</dbReference>
<feature type="transmembrane region" description="Helical" evidence="1">
    <location>
        <begin position="86"/>
        <end position="104"/>
    </location>
</feature>
<keyword evidence="1" id="KW-0472">Membrane</keyword>
<feature type="transmembrane region" description="Helical" evidence="1">
    <location>
        <begin position="175"/>
        <end position="194"/>
    </location>
</feature>
<keyword evidence="1" id="KW-0812">Transmembrane</keyword>
<dbReference type="AlphaFoldDB" id="L7KQ22"/>
<dbReference type="Proteomes" id="UP000010988">
    <property type="component" value="Unassembled WGS sequence"/>
</dbReference>
<evidence type="ECO:0000259" key="2">
    <source>
        <dbReference type="Pfam" id="PF01757"/>
    </source>
</evidence>
<gene>
    <name evidence="3" type="ORF">GOACH_26_00630</name>
</gene>
<reference evidence="3 4" key="1">
    <citation type="submission" date="2012-12" db="EMBL/GenBank/DDBJ databases">
        <title>Whole genome shotgun sequence of Gordonia aichiensis NBRC 108223.</title>
        <authorList>
            <person name="Isaki-Nakamura S."/>
            <person name="Hosoyama A."/>
            <person name="Tsuchikane K."/>
            <person name="Ando Y."/>
            <person name="Baba S."/>
            <person name="Ohji S."/>
            <person name="Hamada M."/>
            <person name="Tamura T."/>
            <person name="Yamazoe A."/>
            <person name="Yamazaki S."/>
            <person name="Fujita N."/>
        </authorList>
    </citation>
    <scope>NUCLEOTIDE SEQUENCE [LARGE SCALE GENOMIC DNA]</scope>
    <source>
        <strain evidence="3 4">NBRC 108223</strain>
    </source>
</reference>
<dbReference type="PANTHER" id="PTHR23028:SF53">
    <property type="entry name" value="ACYL_TRANSF_3 DOMAIN-CONTAINING PROTEIN"/>
    <property type="match status" value="1"/>
</dbReference>
<comment type="caution">
    <text evidence="3">The sequence shown here is derived from an EMBL/GenBank/DDBJ whole genome shotgun (WGS) entry which is preliminary data.</text>
</comment>
<dbReference type="PANTHER" id="PTHR23028">
    <property type="entry name" value="ACETYLTRANSFERASE"/>
    <property type="match status" value="1"/>
</dbReference>
<feature type="transmembrane region" description="Helical" evidence="1">
    <location>
        <begin position="269"/>
        <end position="288"/>
    </location>
</feature>
<proteinExistence type="predicted"/>
<keyword evidence="4" id="KW-1185">Reference proteome</keyword>
<evidence type="ECO:0000256" key="1">
    <source>
        <dbReference type="SAM" id="Phobius"/>
    </source>
</evidence>
<feature type="transmembrane region" description="Helical" evidence="1">
    <location>
        <begin position="300"/>
        <end position="323"/>
    </location>
</feature>
<dbReference type="GO" id="GO:0016020">
    <property type="term" value="C:membrane"/>
    <property type="evidence" value="ECO:0007669"/>
    <property type="project" value="TreeGrafter"/>
</dbReference>
<dbReference type="eggNOG" id="COG1835">
    <property type="taxonomic scope" value="Bacteria"/>
</dbReference>
<dbReference type="GO" id="GO:0009103">
    <property type="term" value="P:lipopolysaccharide biosynthetic process"/>
    <property type="evidence" value="ECO:0007669"/>
    <property type="project" value="TreeGrafter"/>
</dbReference>
<sequence length="373" mass="41332">MAHRIPSLTGVRAFAAGAVSLTHAAFWTGHYTDDYGGRLFSRFEVGVAIFFVLSGFLLFSEWIRPFREGRALPSTRRYFWHRARRILPAYWITVMVVYLVYGWYSPSGEAAVTGTGWSGFWRNMTLTQVYGVGHLHNGLTQMWSLAAEVVFYLLLPAIAWVLIVVVSRRRWRPDLLIGGLLVIGLVSPVWAILVDGNPDADPTARLWAPAFLGWFVAGMVVAVCAPLIRKWNTWMWLGAAAIAFVVSGLPLAGEPTITPSTASATIVKHLLYLVVAVGVVGPLTSADQSSVWARLCGSRIVVWLGEISYEFFLVHVLVLEVVMDLLNYRVFDGNVVVAFVVTTAISIPAAWALHRVTRPLWRAPTPGAPELRR</sequence>
<feature type="transmembrane region" description="Helical" evidence="1">
    <location>
        <begin position="142"/>
        <end position="163"/>
    </location>
</feature>
<feature type="transmembrane region" description="Helical" evidence="1">
    <location>
        <begin position="206"/>
        <end position="227"/>
    </location>
</feature>
<dbReference type="OrthoDB" id="5242306at2"/>
<keyword evidence="1" id="KW-1133">Transmembrane helix</keyword>
<dbReference type="EMBL" id="BANR01000026">
    <property type="protein sequence ID" value="GAC50596.1"/>
    <property type="molecule type" value="Genomic_DNA"/>
</dbReference>
<organism evidence="3 4">
    <name type="scientific">Gordonia aichiensis NBRC 108223</name>
    <dbReference type="NCBI Taxonomy" id="1220583"/>
    <lineage>
        <taxon>Bacteria</taxon>
        <taxon>Bacillati</taxon>
        <taxon>Actinomycetota</taxon>
        <taxon>Actinomycetes</taxon>
        <taxon>Mycobacteriales</taxon>
        <taxon>Gordoniaceae</taxon>
        <taxon>Gordonia</taxon>
    </lineage>
</organism>
<dbReference type="InterPro" id="IPR050879">
    <property type="entry name" value="Acyltransferase_3"/>
</dbReference>
<name>L7KQ22_9ACTN</name>
<feature type="transmembrane region" description="Helical" evidence="1">
    <location>
        <begin position="234"/>
        <end position="253"/>
    </location>
</feature>
<dbReference type="STRING" id="1220583.GOACH_26_00630"/>
<feature type="transmembrane region" description="Helical" evidence="1">
    <location>
        <begin position="335"/>
        <end position="353"/>
    </location>
</feature>
<dbReference type="Pfam" id="PF01757">
    <property type="entry name" value="Acyl_transf_3"/>
    <property type="match status" value="1"/>
</dbReference>
<feature type="transmembrane region" description="Helical" evidence="1">
    <location>
        <begin position="40"/>
        <end position="60"/>
    </location>
</feature>
<evidence type="ECO:0000313" key="3">
    <source>
        <dbReference type="EMBL" id="GAC50596.1"/>
    </source>
</evidence>
<protein>
    <recommendedName>
        <fullName evidence="2">Acyltransferase 3 domain-containing protein</fullName>
    </recommendedName>
</protein>
<feature type="domain" description="Acyltransferase 3" evidence="2">
    <location>
        <begin position="6"/>
        <end position="354"/>
    </location>
</feature>
<dbReference type="RefSeq" id="WP_005178581.1">
    <property type="nucleotide sequence ID" value="NZ_BANR01000026.1"/>
</dbReference>